<evidence type="ECO:0000313" key="3">
    <source>
        <dbReference type="Proteomes" id="UP000663760"/>
    </source>
</evidence>
<name>A0A7I8KDJ8_SPIIN</name>
<evidence type="ECO:0000313" key="2">
    <source>
        <dbReference type="EMBL" id="CAA7395847.1"/>
    </source>
</evidence>
<gene>
    <name evidence="2" type="ORF">SI8410_05006510</name>
</gene>
<evidence type="ECO:0000256" key="1">
    <source>
        <dbReference type="SAM" id="MobiDB-lite"/>
    </source>
</evidence>
<sequence length="178" mass="17795">MICTNLYTKIARIVSSVFVFLDGVLFTSLGPGTLAGGLGSLAGHVEAVFGDLPELGNASEIHLGAVLERDDDVPPLADESGHHLHVLDDLVGEVAPILAGEPGDDGDAKVGEAVPEEEGPGDRRNGKGKPEEVRAPIEEDGFFPGNGGPRGGGGGGSGGGGVVDKERGDRGGGGGGSH</sequence>
<dbReference type="EMBL" id="LR746268">
    <property type="protein sequence ID" value="CAA7395847.1"/>
    <property type="molecule type" value="Genomic_DNA"/>
</dbReference>
<keyword evidence="3" id="KW-1185">Reference proteome</keyword>
<feature type="compositionally biased region" description="Basic and acidic residues" evidence="1">
    <location>
        <begin position="120"/>
        <end position="137"/>
    </location>
</feature>
<protein>
    <submittedName>
        <fullName evidence="2">Uncharacterized protein</fullName>
    </submittedName>
</protein>
<reference evidence="2" key="1">
    <citation type="submission" date="2020-02" db="EMBL/GenBank/DDBJ databases">
        <authorList>
            <person name="Scholz U."/>
            <person name="Mascher M."/>
            <person name="Fiebig A."/>
        </authorList>
    </citation>
    <scope>NUCLEOTIDE SEQUENCE</scope>
</reference>
<dbReference type="AlphaFoldDB" id="A0A7I8KDJ8"/>
<dbReference type="Proteomes" id="UP000663760">
    <property type="component" value="Chromosome 5"/>
</dbReference>
<organism evidence="2 3">
    <name type="scientific">Spirodela intermedia</name>
    <name type="common">Intermediate duckweed</name>
    <dbReference type="NCBI Taxonomy" id="51605"/>
    <lineage>
        <taxon>Eukaryota</taxon>
        <taxon>Viridiplantae</taxon>
        <taxon>Streptophyta</taxon>
        <taxon>Embryophyta</taxon>
        <taxon>Tracheophyta</taxon>
        <taxon>Spermatophyta</taxon>
        <taxon>Magnoliopsida</taxon>
        <taxon>Liliopsida</taxon>
        <taxon>Araceae</taxon>
        <taxon>Lemnoideae</taxon>
        <taxon>Spirodela</taxon>
    </lineage>
</organism>
<accession>A0A7I8KDJ8</accession>
<proteinExistence type="predicted"/>
<dbReference type="OrthoDB" id="10628584at2759"/>
<feature type="region of interest" description="Disordered" evidence="1">
    <location>
        <begin position="97"/>
        <end position="178"/>
    </location>
</feature>
<feature type="compositionally biased region" description="Gly residues" evidence="1">
    <location>
        <begin position="144"/>
        <end position="162"/>
    </location>
</feature>